<reference evidence="1" key="1">
    <citation type="submission" date="2023-06" db="EMBL/GenBank/DDBJ databases">
        <title>Genome-scale phylogeny and comparative genomics of the fungal order Sordariales.</title>
        <authorList>
            <consortium name="Lawrence Berkeley National Laboratory"/>
            <person name="Hensen N."/>
            <person name="Bonometti L."/>
            <person name="Westerberg I."/>
            <person name="Brannstrom I.O."/>
            <person name="Guillou S."/>
            <person name="Cros-Aarteil S."/>
            <person name="Calhoun S."/>
            <person name="Haridas S."/>
            <person name="Kuo A."/>
            <person name="Mondo S."/>
            <person name="Pangilinan J."/>
            <person name="Riley R."/>
            <person name="Labutti K."/>
            <person name="Andreopoulos B."/>
            <person name="Lipzen A."/>
            <person name="Chen C."/>
            <person name="Yanf M."/>
            <person name="Daum C."/>
            <person name="Ng V."/>
            <person name="Clum A."/>
            <person name="Steindorff A."/>
            <person name="Ohm R."/>
            <person name="Martin F."/>
            <person name="Silar P."/>
            <person name="Natvig D."/>
            <person name="Lalanne C."/>
            <person name="Gautier V."/>
            <person name="Ament-Velasquez S.L."/>
            <person name="Kruys A."/>
            <person name="Hutchinson M.I."/>
            <person name="Powell A.J."/>
            <person name="Barry K."/>
            <person name="Miller A.N."/>
            <person name="Grigoriev I.V."/>
            <person name="Debuchy R."/>
            <person name="Gladieux P."/>
            <person name="Thoren M.H."/>
            <person name="Johannesson H."/>
        </authorList>
    </citation>
    <scope>NUCLEOTIDE SEQUENCE</scope>
    <source>
        <strain evidence="1">CBS 606.72</strain>
    </source>
</reference>
<dbReference type="AlphaFoldDB" id="A0AA39WYS1"/>
<comment type="caution">
    <text evidence="1">The sequence shown here is derived from an EMBL/GenBank/DDBJ whole genome shotgun (WGS) entry which is preliminary data.</text>
</comment>
<dbReference type="SUPFAM" id="SSF88723">
    <property type="entry name" value="PIN domain-like"/>
    <property type="match status" value="1"/>
</dbReference>
<organism evidence="1 2">
    <name type="scientific">Immersiella caudata</name>
    <dbReference type="NCBI Taxonomy" id="314043"/>
    <lineage>
        <taxon>Eukaryota</taxon>
        <taxon>Fungi</taxon>
        <taxon>Dikarya</taxon>
        <taxon>Ascomycota</taxon>
        <taxon>Pezizomycotina</taxon>
        <taxon>Sordariomycetes</taxon>
        <taxon>Sordariomycetidae</taxon>
        <taxon>Sordariales</taxon>
        <taxon>Lasiosphaeriaceae</taxon>
        <taxon>Immersiella</taxon>
    </lineage>
</organism>
<gene>
    <name evidence="1" type="ORF">B0T14DRAFT_565317</name>
</gene>
<keyword evidence="2" id="KW-1185">Reference proteome</keyword>
<accession>A0AA39WYS1</accession>
<evidence type="ECO:0008006" key="3">
    <source>
        <dbReference type="Google" id="ProtNLM"/>
    </source>
</evidence>
<dbReference type="Proteomes" id="UP001175000">
    <property type="component" value="Unassembled WGS sequence"/>
</dbReference>
<dbReference type="InterPro" id="IPR029060">
    <property type="entry name" value="PIN-like_dom_sf"/>
</dbReference>
<protein>
    <recommendedName>
        <fullName evidence="3">XPG N-terminal domain-containing protein</fullName>
    </recommendedName>
</protein>
<proteinExistence type="predicted"/>
<dbReference type="Gene3D" id="3.40.50.1010">
    <property type="entry name" value="5'-nuclease"/>
    <property type="match status" value="1"/>
</dbReference>
<evidence type="ECO:0000313" key="1">
    <source>
        <dbReference type="EMBL" id="KAK0624011.1"/>
    </source>
</evidence>
<dbReference type="EMBL" id="JAULSU010000003">
    <property type="protein sequence ID" value="KAK0624011.1"/>
    <property type="molecule type" value="Genomic_DNA"/>
</dbReference>
<sequence>MMVKGLWEHTKERTYNGRFVSLATLSAECWETNKRPLRIAIDTPLAVSEIKTAINVANNNLADAKTEMNAVDHIICDFYFQFLHLFAAGVEPIFVFDGPKEPAEKGAAHPARIQPCKHVAADFERDSDHLSRLLVLLADAVREARDQETRSCEVKLSHVIPLCLCPPGPLGCAPLFSPLTQRTRHHDVTPIFRKSEMLGVVAEGKCNSAPRFPLGISDHHEKRHQVSAR</sequence>
<name>A0AA39WYS1_9PEZI</name>
<evidence type="ECO:0000313" key="2">
    <source>
        <dbReference type="Proteomes" id="UP001175000"/>
    </source>
</evidence>